<keyword evidence="2" id="KW-1185">Reference proteome</keyword>
<sequence length="131" mass="15581">MSDQKKRRMILRKMRTNEMSEEKQENSKEELDVFEKNEEINFFANQTNSSLEIKLFSLVFIEHGDNISFLNSLGTYLERRYFIEFNSISCEIPRVDEYDSDIANCVSCVLRVDDRRSMEKELGPILEDLRH</sequence>
<name>A0ACC0C9M7_CATRO</name>
<organism evidence="1 2">
    <name type="scientific">Catharanthus roseus</name>
    <name type="common">Madagascar periwinkle</name>
    <name type="synonym">Vinca rosea</name>
    <dbReference type="NCBI Taxonomy" id="4058"/>
    <lineage>
        <taxon>Eukaryota</taxon>
        <taxon>Viridiplantae</taxon>
        <taxon>Streptophyta</taxon>
        <taxon>Embryophyta</taxon>
        <taxon>Tracheophyta</taxon>
        <taxon>Spermatophyta</taxon>
        <taxon>Magnoliopsida</taxon>
        <taxon>eudicotyledons</taxon>
        <taxon>Gunneridae</taxon>
        <taxon>Pentapetalae</taxon>
        <taxon>asterids</taxon>
        <taxon>lamiids</taxon>
        <taxon>Gentianales</taxon>
        <taxon>Apocynaceae</taxon>
        <taxon>Rauvolfioideae</taxon>
        <taxon>Vinceae</taxon>
        <taxon>Catharanthinae</taxon>
        <taxon>Catharanthus</taxon>
    </lineage>
</organism>
<comment type="caution">
    <text evidence="1">The sequence shown here is derived from an EMBL/GenBank/DDBJ whole genome shotgun (WGS) entry which is preliminary data.</text>
</comment>
<dbReference type="EMBL" id="CM044701">
    <property type="protein sequence ID" value="KAI5681498.1"/>
    <property type="molecule type" value="Genomic_DNA"/>
</dbReference>
<evidence type="ECO:0000313" key="1">
    <source>
        <dbReference type="EMBL" id="KAI5681498.1"/>
    </source>
</evidence>
<proteinExistence type="predicted"/>
<gene>
    <name evidence="1" type="ORF">M9H77_02726</name>
</gene>
<protein>
    <submittedName>
        <fullName evidence="1">Uncharacterized protein</fullName>
    </submittedName>
</protein>
<reference evidence="2" key="1">
    <citation type="journal article" date="2023" name="Nat. Plants">
        <title>Single-cell RNA sequencing provides a high-resolution roadmap for understanding the multicellular compartmentation of specialized metabolism.</title>
        <authorList>
            <person name="Sun S."/>
            <person name="Shen X."/>
            <person name="Li Y."/>
            <person name="Li Y."/>
            <person name="Wang S."/>
            <person name="Li R."/>
            <person name="Zhang H."/>
            <person name="Shen G."/>
            <person name="Guo B."/>
            <person name="Wei J."/>
            <person name="Xu J."/>
            <person name="St-Pierre B."/>
            <person name="Chen S."/>
            <person name="Sun C."/>
        </authorList>
    </citation>
    <scope>NUCLEOTIDE SEQUENCE [LARGE SCALE GENOMIC DNA]</scope>
</reference>
<evidence type="ECO:0000313" key="2">
    <source>
        <dbReference type="Proteomes" id="UP001060085"/>
    </source>
</evidence>
<dbReference type="Proteomes" id="UP001060085">
    <property type="component" value="Linkage Group LG01"/>
</dbReference>
<accession>A0ACC0C9M7</accession>